<name>M2RD09_CERS8</name>
<feature type="domain" description="NADH:flavin oxidoreductase/NADH oxidase N-terminal" evidence="1">
    <location>
        <begin position="5"/>
        <end position="63"/>
    </location>
</feature>
<dbReference type="Pfam" id="PF00724">
    <property type="entry name" value="Oxidored_FMN"/>
    <property type="match status" value="1"/>
</dbReference>
<dbReference type="STRING" id="914234.M2RD09"/>
<dbReference type="PANTHER" id="PTHR22893">
    <property type="entry name" value="NADH OXIDOREDUCTASE-RELATED"/>
    <property type="match status" value="1"/>
</dbReference>
<proteinExistence type="predicted"/>
<gene>
    <name evidence="2" type="ORF">CERSUDRAFT_52344</name>
</gene>
<reference evidence="2 3" key="1">
    <citation type="journal article" date="2012" name="Proc. Natl. Acad. Sci. U.S.A.">
        <title>Comparative genomics of Ceriporiopsis subvermispora and Phanerochaete chrysosporium provide insight into selective ligninolysis.</title>
        <authorList>
            <person name="Fernandez-Fueyo E."/>
            <person name="Ruiz-Duenas F.J."/>
            <person name="Ferreira P."/>
            <person name="Floudas D."/>
            <person name="Hibbett D.S."/>
            <person name="Canessa P."/>
            <person name="Larrondo L.F."/>
            <person name="James T.Y."/>
            <person name="Seelenfreund D."/>
            <person name="Lobos S."/>
            <person name="Polanco R."/>
            <person name="Tello M."/>
            <person name="Honda Y."/>
            <person name="Watanabe T."/>
            <person name="Watanabe T."/>
            <person name="Ryu J.S."/>
            <person name="Kubicek C.P."/>
            <person name="Schmoll M."/>
            <person name="Gaskell J."/>
            <person name="Hammel K.E."/>
            <person name="St John F.J."/>
            <person name="Vanden Wymelenberg A."/>
            <person name="Sabat G."/>
            <person name="Splinter BonDurant S."/>
            <person name="Syed K."/>
            <person name="Yadav J.S."/>
            <person name="Doddapaneni H."/>
            <person name="Subramanian V."/>
            <person name="Lavin J.L."/>
            <person name="Oguiza J.A."/>
            <person name="Perez G."/>
            <person name="Pisabarro A.G."/>
            <person name="Ramirez L."/>
            <person name="Santoyo F."/>
            <person name="Master E."/>
            <person name="Coutinho P.M."/>
            <person name="Henrissat B."/>
            <person name="Lombard V."/>
            <person name="Magnuson J.K."/>
            <person name="Kuees U."/>
            <person name="Hori C."/>
            <person name="Igarashi K."/>
            <person name="Samejima M."/>
            <person name="Held B.W."/>
            <person name="Barry K.W."/>
            <person name="LaButti K.M."/>
            <person name="Lapidus A."/>
            <person name="Lindquist E.A."/>
            <person name="Lucas S.M."/>
            <person name="Riley R."/>
            <person name="Salamov A.A."/>
            <person name="Hoffmeister D."/>
            <person name="Schwenk D."/>
            <person name="Hadar Y."/>
            <person name="Yarden O."/>
            <person name="de Vries R.P."/>
            <person name="Wiebenga A."/>
            <person name="Stenlid J."/>
            <person name="Eastwood D."/>
            <person name="Grigoriev I.V."/>
            <person name="Berka R.M."/>
            <person name="Blanchette R.A."/>
            <person name="Kersten P."/>
            <person name="Martinez A.T."/>
            <person name="Vicuna R."/>
            <person name="Cullen D."/>
        </authorList>
    </citation>
    <scope>NUCLEOTIDE SEQUENCE [LARGE SCALE GENOMIC DNA]</scope>
    <source>
        <strain evidence="2 3">B</strain>
    </source>
</reference>
<dbReference type="Proteomes" id="UP000016930">
    <property type="component" value="Unassembled WGS sequence"/>
</dbReference>
<sequence length="86" mass="9693">VVDSQSNDFIRKLWSPRLLISAGGYTRDSAIAHAENTGDLVAFGRLFISNPDLPRRLRENIPLASWDRSTFCTGERQGYTDYPFAT</sequence>
<dbReference type="AlphaFoldDB" id="M2RD09"/>
<dbReference type="PANTHER" id="PTHR22893:SF91">
    <property type="entry name" value="NADPH DEHYDROGENASE 2-RELATED"/>
    <property type="match status" value="1"/>
</dbReference>
<dbReference type="HOGENOM" id="CLU_012153_7_4_1"/>
<dbReference type="GO" id="GO:0016491">
    <property type="term" value="F:oxidoreductase activity"/>
    <property type="evidence" value="ECO:0007669"/>
    <property type="project" value="InterPro"/>
</dbReference>
<keyword evidence="3" id="KW-1185">Reference proteome</keyword>
<dbReference type="Gene3D" id="3.20.20.70">
    <property type="entry name" value="Aldolase class I"/>
    <property type="match status" value="1"/>
</dbReference>
<organism evidence="2 3">
    <name type="scientific">Ceriporiopsis subvermispora (strain B)</name>
    <name type="common">White-rot fungus</name>
    <name type="synonym">Gelatoporia subvermispora</name>
    <dbReference type="NCBI Taxonomy" id="914234"/>
    <lineage>
        <taxon>Eukaryota</taxon>
        <taxon>Fungi</taxon>
        <taxon>Dikarya</taxon>
        <taxon>Basidiomycota</taxon>
        <taxon>Agaricomycotina</taxon>
        <taxon>Agaricomycetes</taxon>
        <taxon>Polyporales</taxon>
        <taxon>Gelatoporiaceae</taxon>
        <taxon>Gelatoporia</taxon>
    </lineage>
</organism>
<dbReference type="InterPro" id="IPR045247">
    <property type="entry name" value="Oye-like"/>
</dbReference>
<feature type="non-terminal residue" evidence="2">
    <location>
        <position position="1"/>
    </location>
</feature>
<dbReference type="GO" id="GO:0010181">
    <property type="term" value="F:FMN binding"/>
    <property type="evidence" value="ECO:0007669"/>
    <property type="project" value="InterPro"/>
</dbReference>
<dbReference type="InterPro" id="IPR001155">
    <property type="entry name" value="OxRdtase_FMN_N"/>
</dbReference>
<evidence type="ECO:0000313" key="2">
    <source>
        <dbReference type="EMBL" id="EMD36317.1"/>
    </source>
</evidence>
<dbReference type="InterPro" id="IPR013785">
    <property type="entry name" value="Aldolase_TIM"/>
</dbReference>
<dbReference type="EMBL" id="KB445798">
    <property type="protein sequence ID" value="EMD36317.1"/>
    <property type="molecule type" value="Genomic_DNA"/>
</dbReference>
<protein>
    <recommendedName>
        <fullName evidence="1">NADH:flavin oxidoreductase/NADH oxidase N-terminal domain-containing protein</fullName>
    </recommendedName>
</protein>
<accession>M2RD09</accession>
<evidence type="ECO:0000259" key="1">
    <source>
        <dbReference type="Pfam" id="PF00724"/>
    </source>
</evidence>
<dbReference type="OrthoDB" id="2750672at2759"/>
<dbReference type="SUPFAM" id="SSF51395">
    <property type="entry name" value="FMN-linked oxidoreductases"/>
    <property type="match status" value="1"/>
</dbReference>
<evidence type="ECO:0000313" key="3">
    <source>
        <dbReference type="Proteomes" id="UP000016930"/>
    </source>
</evidence>